<feature type="region of interest" description="Disordered" evidence="3">
    <location>
        <begin position="328"/>
        <end position="417"/>
    </location>
</feature>
<gene>
    <name evidence="5" type="ORF">C9374_010424</name>
</gene>
<feature type="compositionally biased region" description="Low complexity" evidence="3">
    <location>
        <begin position="408"/>
        <end position="417"/>
    </location>
</feature>
<dbReference type="Gene3D" id="6.10.250.3420">
    <property type="match status" value="1"/>
</dbReference>
<dbReference type="SUPFAM" id="SSF48452">
    <property type="entry name" value="TPR-like"/>
    <property type="match status" value="1"/>
</dbReference>
<dbReference type="AlphaFoldDB" id="A0AA88GFT1"/>
<dbReference type="PANTHER" id="PTHR45883">
    <property type="entry name" value="HSC70-INTERACTING PROTEIN"/>
    <property type="match status" value="1"/>
</dbReference>
<dbReference type="SMART" id="SM00028">
    <property type="entry name" value="TPR"/>
    <property type="match status" value="3"/>
</dbReference>
<accession>A0AA88GFT1</accession>
<keyword evidence="2" id="KW-0802">TPR repeat</keyword>
<comment type="caution">
    <text evidence="5">The sequence shown here is derived from an EMBL/GenBank/DDBJ whole genome shotgun (WGS) entry which is preliminary data.</text>
</comment>
<dbReference type="GO" id="GO:0030544">
    <property type="term" value="F:Hsp70 protein binding"/>
    <property type="evidence" value="ECO:0007669"/>
    <property type="project" value="TreeGrafter"/>
</dbReference>
<evidence type="ECO:0000313" key="6">
    <source>
        <dbReference type="Proteomes" id="UP000816034"/>
    </source>
</evidence>
<proteinExistence type="predicted"/>
<dbReference type="Pfam" id="PF18253">
    <property type="entry name" value="HipN"/>
    <property type="match status" value="1"/>
</dbReference>
<feature type="compositionally biased region" description="Polar residues" evidence="3">
    <location>
        <begin position="110"/>
        <end position="126"/>
    </location>
</feature>
<dbReference type="Gene3D" id="1.25.40.10">
    <property type="entry name" value="Tetratricopeptide repeat domain"/>
    <property type="match status" value="1"/>
</dbReference>
<dbReference type="GO" id="GO:0046983">
    <property type="term" value="F:protein dimerization activity"/>
    <property type="evidence" value="ECO:0007669"/>
    <property type="project" value="InterPro"/>
</dbReference>
<dbReference type="InterPro" id="IPR019734">
    <property type="entry name" value="TPR_rpt"/>
</dbReference>
<protein>
    <recommendedName>
        <fullName evidence="4">Hsp70-interacting protein N-terminal domain-containing protein</fullName>
    </recommendedName>
</protein>
<evidence type="ECO:0000256" key="2">
    <source>
        <dbReference type="ARBA" id="ARBA00022803"/>
    </source>
</evidence>
<name>A0AA88GFT1_NAELO</name>
<keyword evidence="6" id="KW-1185">Reference proteome</keyword>
<feature type="domain" description="Hsp70-interacting protein N-terminal" evidence="4">
    <location>
        <begin position="28"/>
        <end position="66"/>
    </location>
</feature>
<dbReference type="InterPro" id="IPR034649">
    <property type="entry name" value="Hip_N"/>
</dbReference>
<organism evidence="5 6">
    <name type="scientific">Naegleria lovaniensis</name>
    <name type="common">Amoeba</name>
    <dbReference type="NCBI Taxonomy" id="51637"/>
    <lineage>
        <taxon>Eukaryota</taxon>
        <taxon>Discoba</taxon>
        <taxon>Heterolobosea</taxon>
        <taxon>Tetramitia</taxon>
        <taxon>Eutetramitia</taxon>
        <taxon>Vahlkampfiidae</taxon>
        <taxon>Naegleria</taxon>
    </lineage>
</organism>
<sequence length="479" mass="53330">MSQLHNTTSHLNVEPSSSNHKGVVFSASQLELLEKFVNYVKSNPQIIREREEFKFFRDFLIHDCGATKLITDQHHHKEDPNDRVQEESPMAITPKHSKPLILEVDHHSSQAENSSYNPQHQNNDVGLSNEPLLTPSQTKRLTNPPQVNSSSNLSTTTTSQPTILPPSNVNTKQEMDATISSPTLSLSDSKYLNNMNASPYVEFGNSSITKNVKLANEYTSKGNQLFKEKQYELAAIHYGKSIELQNGESAILFIKRAECMAMLNKPLSVRRDCDAAISLNPDAGKAYRLRAKAYIVLRKYEQARNDLEMSRKLEDDTSEATKLLKELEKVLPHGVMTSSTSSKPPTPEKKISNTSKSSTCQTSVPSSSSSSTLSNASNISSSNSKPTPTETTSQKPTIHTKPQPEPEPSNNNNVPNFVNPQVMKLVAQDETLMRGFQNPRIVNAINEIAVNPNAFMKYNNDPEVVTMFKKFTQIIANSK</sequence>
<dbReference type="InterPro" id="IPR011990">
    <property type="entry name" value="TPR-like_helical_dom_sf"/>
</dbReference>
<evidence type="ECO:0000259" key="4">
    <source>
        <dbReference type="Pfam" id="PF18253"/>
    </source>
</evidence>
<evidence type="ECO:0000256" key="3">
    <source>
        <dbReference type="SAM" id="MobiDB-lite"/>
    </source>
</evidence>
<evidence type="ECO:0000313" key="5">
    <source>
        <dbReference type="EMBL" id="KAG2374680.1"/>
    </source>
</evidence>
<feature type="compositionally biased region" description="Polar residues" evidence="3">
    <location>
        <begin position="385"/>
        <end position="397"/>
    </location>
</feature>
<feature type="compositionally biased region" description="Low complexity" evidence="3">
    <location>
        <begin position="148"/>
        <end position="167"/>
    </location>
</feature>
<keyword evidence="1" id="KW-0677">Repeat</keyword>
<feature type="compositionally biased region" description="Polar residues" evidence="3">
    <location>
        <begin position="134"/>
        <end position="147"/>
    </location>
</feature>
<feature type="region of interest" description="Disordered" evidence="3">
    <location>
        <begin position="107"/>
        <end position="174"/>
    </location>
</feature>
<dbReference type="Proteomes" id="UP000816034">
    <property type="component" value="Unassembled WGS sequence"/>
</dbReference>
<dbReference type="EMBL" id="PYSW02000043">
    <property type="protein sequence ID" value="KAG2374680.1"/>
    <property type="molecule type" value="Genomic_DNA"/>
</dbReference>
<feature type="compositionally biased region" description="Low complexity" evidence="3">
    <location>
        <begin position="355"/>
        <end position="384"/>
    </location>
</feature>
<feature type="region of interest" description="Disordered" evidence="3">
    <location>
        <begin position="1"/>
        <end position="20"/>
    </location>
</feature>
<dbReference type="Gene3D" id="1.10.260.100">
    <property type="match status" value="1"/>
</dbReference>
<dbReference type="RefSeq" id="XP_044543854.1">
    <property type="nucleotide sequence ID" value="XM_044685967.1"/>
</dbReference>
<dbReference type="PANTHER" id="PTHR45883:SF2">
    <property type="entry name" value="HSC70-INTERACTING PROTEIN"/>
    <property type="match status" value="1"/>
</dbReference>
<evidence type="ECO:0000256" key="1">
    <source>
        <dbReference type="ARBA" id="ARBA00022737"/>
    </source>
</evidence>
<reference evidence="5 6" key="1">
    <citation type="journal article" date="2018" name="BMC Genomics">
        <title>The genome of Naegleria lovaniensis, the basis for a comparative approach to unravel pathogenicity factors of the human pathogenic amoeba N. fowleri.</title>
        <authorList>
            <person name="Liechti N."/>
            <person name="Schurch N."/>
            <person name="Bruggmann R."/>
            <person name="Wittwer M."/>
        </authorList>
    </citation>
    <scope>NUCLEOTIDE SEQUENCE [LARGE SCALE GENOMIC DNA]</scope>
    <source>
        <strain evidence="5 6">ATCC 30569</strain>
    </source>
</reference>
<dbReference type="GeneID" id="68102878"/>